<dbReference type="PANTHER" id="PTHR45915:SF1">
    <property type="entry name" value="BROMODOMAIN ADJACENT TO ZINC FINGER DOMAIN PROTEIN 2B"/>
    <property type="match status" value="1"/>
</dbReference>
<evidence type="ECO:0000313" key="5">
    <source>
        <dbReference type="Proteomes" id="UP001529510"/>
    </source>
</evidence>
<evidence type="ECO:0000256" key="1">
    <source>
        <dbReference type="ARBA" id="ARBA00004123"/>
    </source>
</evidence>
<proteinExistence type="predicted"/>
<feature type="domain" description="WHIM2" evidence="3">
    <location>
        <begin position="5"/>
        <end position="38"/>
    </location>
</feature>
<name>A0ABD0QWN6_CIRMR</name>
<dbReference type="Proteomes" id="UP001529510">
    <property type="component" value="Unassembled WGS sequence"/>
</dbReference>
<dbReference type="AlphaFoldDB" id="A0ABD0QWN6"/>
<dbReference type="Pfam" id="PF15613">
    <property type="entry name" value="WSD"/>
    <property type="match status" value="1"/>
</dbReference>
<protein>
    <recommendedName>
        <fullName evidence="3">WHIM2 domain-containing protein</fullName>
    </recommendedName>
</protein>
<dbReference type="EMBL" id="JAMKFB020000006">
    <property type="protein sequence ID" value="KAL0190611.1"/>
    <property type="molecule type" value="Genomic_DNA"/>
</dbReference>
<comment type="subcellular location">
    <subcellularLocation>
        <location evidence="1">Nucleus</location>
    </subcellularLocation>
</comment>
<organism evidence="4 5">
    <name type="scientific">Cirrhinus mrigala</name>
    <name type="common">Mrigala</name>
    <dbReference type="NCBI Taxonomy" id="683832"/>
    <lineage>
        <taxon>Eukaryota</taxon>
        <taxon>Metazoa</taxon>
        <taxon>Chordata</taxon>
        <taxon>Craniata</taxon>
        <taxon>Vertebrata</taxon>
        <taxon>Euteleostomi</taxon>
        <taxon>Actinopterygii</taxon>
        <taxon>Neopterygii</taxon>
        <taxon>Teleostei</taxon>
        <taxon>Ostariophysi</taxon>
        <taxon>Cypriniformes</taxon>
        <taxon>Cyprinidae</taxon>
        <taxon>Labeoninae</taxon>
        <taxon>Labeonini</taxon>
        <taxon>Cirrhinus</taxon>
    </lineage>
</organism>
<dbReference type="InterPro" id="IPR028941">
    <property type="entry name" value="WHIM2_dom"/>
</dbReference>
<dbReference type="GO" id="GO:0005634">
    <property type="term" value="C:nucleus"/>
    <property type="evidence" value="ECO:0007669"/>
    <property type="project" value="UniProtKB-SubCell"/>
</dbReference>
<dbReference type="PANTHER" id="PTHR45915">
    <property type="entry name" value="TRANSCRIPTION INTERMEDIARY FACTOR"/>
    <property type="match status" value="1"/>
</dbReference>
<reference evidence="4 5" key="1">
    <citation type="submission" date="2024-05" db="EMBL/GenBank/DDBJ databases">
        <title>Genome sequencing and assembly of Indian major carp, Cirrhinus mrigala (Hamilton, 1822).</title>
        <authorList>
            <person name="Mohindra V."/>
            <person name="Chowdhury L.M."/>
            <person name="Lal K."/>
            <person name="Jena J.K."/>
        </authorList>
    </citation>
    <scope>NUCLEOTIDE SEQUENCE [LARGE SCALE GENOMIC DNA]</scope>
    <source>
        <strain evidence="4">CM1030</strain>
        <tissue evidence="4">Blood</tissue>
    </source>
</reference>
<sequence length="66" mass="7660">MLLGWWKVTDMEELKALVNALHSRGIRERALQKQLQKSMELIAQTCNKNREGELSHCEITQCVCVF</sequence>
<keyword evidence="5" id="KW-1185">Reference proteome</keyword>
<gene>
    <name evidence="4" type="ORF">M9458_013309</name>
</gene>
<keyword evidence="2" id="KW-0539">Nucleus</keyword>
<evidence type="ECO:0000256" key="2">
    <source>
        <dbReference type="ARBA" id="ARBA00023242"/>
    </source>
</evidence>
<accession>A0ABD0QWN6</accession>
<evidence type="ECO:0000313" key="4">
    <source>
        <dbReference type="EMBL" id="KAL0190611.1"/>
    </source>
</evidence>
<comment type="caution">
    <text evidence="4">The sequence shown here is derived from an EMBL/GenBank/DDBJ whole genome shotgun (WGS) entry which is preliminary data.</text>
</comment>
<feature type="non-terminal residue" evidence="4">
    <location>
        <position position="1"/>
    </location>
</feature>
<evidence type="ECO:0000259" key="3">
    <source>
        <dbReference type="Pfam" id="PF15613"/>
    </source>
</evidence>